<name>A0AAV0VHU3_9HEMI</name>
<gene>
    <name evidence="1" type="ORF">MEUPH1_LOCUS412</name>
</gene>
<sequence length="132" mass="15407">MVLLEAAQTNLRRESQTLSIQSAAEYIRLPNTESAIRLPPISLPEFDGDYKKWLNYRDTFDSFVHKHKDLSDIQKLHYLKTSFCEMKRHKSSNRWRQQLRTIYPPGSSCVSDMTTIVKWSEGTSTHYAACHQ</sequence>
<comment type="caution">
    <text evidence="1">The sequence shown here is derived from an EMBL/GenBank/DDBJ whole genome shotgun (WGS) entry which is preliminary data.</text>
</comment>
<dbReference type="AlphaFoldDB" id="A0AAV0VHU3"/>
<keyword evidence="2" id="KW-1185">Reference proteome</keyword>
<organism evidence="1 2">
    <name type="scientific">Macrosiphum euphorbiae</name>
    <name type="common">potato aphid</name>
    <dbReference type="NCBI Taxonomy" id="13131"/>
    <lineage>
        <taxon>Eukaryota</taxon>
        <taxon>Metazoa</taxon>
        <taxon>Ecdysozoa</taxon>
        <taxon>Arthropoda</taxon>
        <taxon>Hexapoda</taxon>
        <taxon>Insecta</taxon>
        <taxon>Pterygota</taxon>
        <taxon>Neoptera</taxon>
        <taxon>Paraneoptera</taxon>
        <taxon>Hemiptera</taxon>
        <taxon>Sternorrhyncha</taxon>
        <taxon>Aphidomorpha</taxon>
        <taxon>Aphidoidea</taxon>
        <taxon>Aphididae</taxon>
        <taxon>Macrosiphini</taxon>
        <taxon>Macrosiphum</taxon>
    </lineage>
</organism>
<accession>A0AAV0VHU3</accession>
<dbReference type="EMBL" id="CARXXK010000001">
    <property type="protein sequence ID" value="CAI6343095.1"/>
    <property type="molecule type" value="Genomic_DNA"/>
</dbReference>
<proteinExistence type="predicted"/>
<evidence type="ECO:0000313" key="2">
    <source>
        <dbReference type="Proteomes" id="UP001160148"/>
    </source>
</evidence>
<dbReference type="Pfam" id="PF03564">
    <property type="entry name" value="DUF1759"/>
    <property type="match status" value="1"/>
</dbReference>
<protein>
    <submittedName>
        <fullName evidence="1">Uncharacterized protein</fullName>
    </submittedName>
</protein>
<reference evidence="1 2" key="1">
    <citation type="submission" date="2023-01" db="EMBL/GenBank/DDBJ databases">
        <authorList>
            <person name="Whitehead M."/>
        </authorList>
    </citation>
    <scope>NUCLEOTIDE SEQUENCE [LARGE SCALE GENOMIC DNA]</scope>
</reference>
<dbReference type="InterPro" id="IPR005312">
    <property type="entry name" value="DUF1759"/>
</dbReference>
<evidence type="ECO:0000313" key="1">
    <source>
        <dbReference type="EMBL" id="CAI6343095.1"/>
    </source>
</evidence>
<dbReference type="Proteomes" id="UP001160148">
    <property type="component" value="Unassembled WGS sequence"/>
</dbReference>